<dbReference type="RefSeq" id="WP_117587814.1">
    <property type="nucleotide sequence ID" value="NZ_QRVA01000055.1"/>
</dbReference>
<proteinExistence type="predicted"/>
<dbReference type="EMBL" id="QRVA01000055">
    <property type="protein sequence ID" value="RGS11254.1"/>
    <property type="molecule type" value="Genomic_DNA"/>
</dbReference>
<accession>A0A3E5DT36</accession>
<name>A0A3E5DT36_9BACT</name>
<protein>
    <submittedName>
        <fullName evidence="2">Polysaccharide pyruvyl transferase family protein</fullName>
    </submittedName>
</protein>
<dbReference type="Pfam" id="PF04230">
    <property type="entry name" value="PS_pyruv_trans"/>
    <property type="match status" value="1"/>
</dbReference>
<sequence length="345" mass="40446">MKIGLITYHFSVNYGAIMQCYATCRALKELGHEVKIINLRQEEKHGIKHVFSLYKDRTLVRFMNEYYPEQTILYHSYDELKKADLECDCLLVGSDQVWNPFISKDKCLAYFLDFGSKECLRVSYASSLGLEKWPKEYAQIKDKVKQALLQFDFISVRERAGQKLLAKEFDIQSQLVLDPTMLHESYPEIVDTIPERNDIICYQFNRRVEFKQTAKFISKQINAPLRTITNVYPIPGFRYSYPPDVENWIKKLARAKFVITDSFHGLVFSLLYKTPFVVFATPNGKNSRLENLLELVGLSDRYVVNYNPEELEAILNRTIDYEKVHAILKEERIKSWDFLKNALKK</sequence>
<dbReference type="AlphaFoldDB" id="A0A3E5DT36"/>
<dbReference type="InterPro" id="IPR007345">
    <property type="entry name" value="Polysacch_pyruvyl_Trfase"/>
</dbReference>
<keyword evidence="2" id="KW-0808">Transferase</keyword>
<organism evidence="2 3">
    <name type="scientific">Segatella copri</name>
    <dbReference type="NCBI Taxonomy" id="165179"/>
    <lineage>
        <taxon>Bacteria</taxon>
        <taxon>Pseudomonadati</taxon>
        <taxon>Bacteroidota</taxon>
        <taxon>Bacteroidia</taxon>
        <taxon>Bacteroidales</taxon>
        <taxon>Prevotellaceae</taxon>
        <taxon>Segatella</taxon>
    </lineage>
</organism>
<reference evidence="2 3" key="1">
    <citation type="submission" date="2018-08" db="EMBL/GenBank/DDBJ databases">
        <title>A genome reference for cultivated species of the human gut microbiota.</title>
        <authorList>
            <person name="Zou Y."/>
            <person name="Xue W."/>
            <person name="Luo G."/>
        </authorList>
    </citation>
    <scope>NUCLEOTIDE SEQUENCE [LARGE SCALE GENOMIC DNA]</scope>
    <source>
        <strain evidence="2 3">AF24-12</strain>
    </source>
</reference>
<feature type="domain" description="Polysaccharide pyruvyl transferase" evidence="1">
    <location>
        <begin position="13"/>
        <end position="281"/>
    </location>
</feature>
<evidence type="ECO:0000313" key="3">
    <source>
        <dbReference type="Proteomes" id="UP000283872"/>
    </source>
</evidence>
<evidence type="ECO:0000259" key="1">
    <source>
        <dbReference type="Pfam" id="PF04230"/>
    </source>
</evidence>
<evidence type="ECO:0000313" key="2">
    <source>
        <dbReference type="EMBL" id="RGS11254.1"/>
    </source>
</evidence>
<comment type="caution">
    <text evidence="2">The sequence shown here is derived from an EMBL/GenBank/DDBJ whole genome shotgun (WGS) entry which is preliminary data.</text>
</comment>
<gene>
    <name evidence="2" type="ORF">DWY11_14375</name>
</gene>
<dbReference type="GO" id="GO:0016740">
    <property type="term" value="F:transferase activity"/>
    <property type="evidence" value="ECO:0007669"/>
    <property type="project" value="UniProtKB-KW"/>
</dbReference>
<dbReference type="Proteomes" id="UP000283872">
    <property type="component" value="Unassembled WGS sequence"/>
</dbReference>